<feature type="transmembrane region" description="Helical" evidence="6">
    <location>
        <begin position="159"/>
        <end position="177"/>
    </location>
</feature>
<dbReference type="AlphaFoldDB" id="A0A4R9JY38"/>
<feature type="transmembrane region" description="Helical" evidence="6">
    <location>
        <begin position="254"/>
        <end position="272"/>
    </location>
</feature>
<dbReference type="InterPro" id="IPR037185">
    <property type="entry name" value="EmrE-like"/>
</dbReference>
<feature type="transmembrane region" description="Helical" evidence="6">
    <location>
        <begin position="222"/>
        <end position="242"/>
    </location>
</feature>
<evidence type="ECO:0000259" key="7">
    <source>
        <dbReference type="Pfam" id="PF00892"/>
    </source>
</evidence>
<keyword evidence="5 6" id="KW-0472">Membrane</keyword>
<feature type="transmembrane region" description="Helical" evidence="6">
    <location>
        <begin position="278"/>
        <end position="296"/>
    </location>
</feature>
<dbReference type="SUPFAM" id="SSF103481">
    <property type="entry name" value="Multidrug resistance efflux transporter EmrE"/>
    <property type="match status" value="2"/>
</dbReference>
<dbReference type="Proteomes" id="UP000297693">
    <property type="component" value="Unassembled WGS sequence"/>
</dbReference>
<name>A0A4R9JY38_9LEPT</name>
<evidence type="ECO:0000256" key="6">
    <source>
        <dbReference type="SAM" id="Phobius"/>
    </source>
</evidence>
<accession>A0A4R9JY38</accession>
<feature type="transmembrane region" description="Helical" evidence="6">
    <location>
        <begin position="96"/>
        <end position="115"/>
    </location>
</feature>
<feature type="domain" description="EamA" evidence="7">
    <location>
        <begin position="8"/>
        <end position="139"/>
    </location>
</feature>
<evidence type="ECO:0000256" key="4">
    <source>
        <dbReference type="ARBA" id="ARBA00022989"/>
    </source>
</evidence>
<keyword evidence="9" id="KW-1185">Reference proteome</keyword>
<dbReference type="PANTHER" id="PTHR42920">
    <property type="entry name" value="OS03G0707200 PROTEIN-RELATED"/>
    <property type="match status" value="1"/>
</dbReference>
<keyword evidence="2" id="KW-1003">Cell membrane</keyword>
<proteinExistence type="predicted"/>
<keyword evidence="3 6" id="KW-0812">Transmembrane</keyword>
<dbReference type="EMBL" id="RQGD01000039">
    <property type="protein sequence ID" value="TGL57105.1"/>
    <property type="molecule type" value="Genomic_DNA"/>
</dbReference>
<dbReference type="PANTHER" id="PTHR42920:SF5">
    <property type="entry name" value="EAMA DOMAIN-CONTAINING PROTEIN"/>
    <property type="match status" value="1"/>
</dbReference>
<evidence type="ECO:0000256" key="1">
    <source>
        <dbReference type="ARBA" id="ARBA00004651"/>
    </source>
</evidence>
<dbReference type="OrthoDB" id="9804865at2"/>
<dbReference type="Pfam" id="PF00892">
    <property type="entry name" value="EamA"/>
    <property type="match status" value="2"/>
</dbReference>
<sequence>MLSKIPPEIFLMLAALFWSGTFVTIKLALESVPPFLFISIRFWLAGLAILLLYGKVLFRRENLKKHYILPILLIAVTALSGYALQTIGLVTTTATQSGFITGSYVIFVPMLQILIERKNPSLQTWIAVIIVFSGLFLISQNGSTFETLYSGYAISVGDWLTLASAFLFAAHIILIDIFSRKIPIPVLVSLEIFFIAILSTLALPIEQNLNVAFHQTKLDYKFWLGVIYTAFIATILTSQIQARYQKTVSATRAGVLYSLEPVFAFILAYFILGESLSILGGIGCCMVLSGILLSEVR</sequence>
<dbReference type="RefSeq" id="WP_135624733.1">
    <property type="nucleotide sequence ID" value="NZ_RQGD01000039.1"/>
</dbReference>
<dbReference type="GO" id="GO:0005886">
    <property type="term" value="C:plasma membrane"/>
    <property type="evidence" value="ECO:0007669"/>
    <property type="project" value="UniProtKB-SubCell"/>
</dbReference>
<evidence type="ECO:0000256" key="5">
    <source>
        <dbReference type="ARBA" id="ARBA00023136"/>
    </source>
</evidence>
<feature type="domain" description="EamA" evidence="7">
    <location>
        <begin position="157"/>
        <end position="293"/>
    </location>
</feature>
<gene>
    <name evidence="8" type="ORF">EHQ58_15045</name>
</gene>
<reference evidence="8" key="1">
    <citation type="journal article" date="2019" name="PLoS Negl. Trop. Dis.">
        <title>Revisiting the worldwide diversity of Leptospira species in the environment.</title>
        <authorList>
            <person name="Vincent A.T."/>
            <person name="Schiettekatte O."/>
            <person name="Bourhy P."/>
            <person name="Veyrier F.J."/>
            <person name="Picardeau M."/>
        </authorList>
    </citation>
    <scope>NUCLEOTIDE SEQUENCE [LARGE SCALE GENOMIC DNA]</scope>
    <source>
        <strain evidence="8">201702476</strain>
    </source>
</reference>
<organism evidence="8 9">
    <name type="scientific">Leptospira ognonensis</name>
    <dbReference type="NCBI Taxonomy" id="2484945"/>
    <lineage>
        <taxon>Bacteria</taxon>
        <taxon>Pseudomonadati</taxon>
        <taxon>Spirochaetota</taxon>
        <taxon>Spirochaetia</taxon>
        <taxon>Leptospirales</taxon>
        <taxon>Leptospiraceae</taxon>
        <taxon>Leptospira</taxon>
    </lineage>
</organism>
<keyword evidence="4 6" id="KW-1133">Transmembrane helix</keyword>
<evidence type="ECO:0000313" key="8">
    <source>
        <dbReference type="EMBL" id="TGL57105.1"/>
    </source>
</evidence>
<dbReference type="InterPro" id="IPR051258">
    <property type="entry name" value="Diverse_Substrate_Transporter"/>
</dbReference>
<feature type="transmembrane region" description="Helical" evidence="6">
    <location>
        <begin position="122"/>
        <end position="139"/>
    </location>
</feature>
<feature type="transmembrane region" description="Helical" evidence="6">
    <location>
        <begin position="66"/>
        <end position="84"/>
    </location>
</feature>
<feature type="transmembrane region" description="Helical" evidence="6">
    <location>
        <begin position="9"/>
        <end position="29"/>
    </location>
</feature>
<feature type="transmembrane region" description="Helical" evidence="6">
    <location>
        <begin position="35"/>
        <end position="54"/>
    </location>
</feature>
<evidence type="ECO:0000313" key="9">
    <source>
        <dbReference type="Proteomes" id="UP000297693"/>
    </source>
</evidence>
<evidence type="ECO:0000256" key="2">
    <source>
        <dbReference type="ARBA" id="ARBA00022475"/>
    </source>
</evidence>
<evidence type="ECO:0000256" key="3">
    <source>
        <dbReference type="ARBA" id="ARBA00022692"/>
    </source>
</evidence>
<comment type="caution">
    <text evidence="8">The sequence shown here is derived from an EMBL/GenBank/DDBJ whole genome shotgun (WGS) entry which is preliminary data.</text>
</comment>
<comment type="subcellular location">
    <subcellularLocation>
        <location evidence="1">Cell membrane</location>
        <topology evidence="1">Multi-pass membrane protein</topology>
    </subcellularLocation>
</comment>
<protein>
    <submittedName>
        <fullName evidence="8">DMT family transporter</fullName>
    </submittedName>
</protein>
<dbReference type="InterPro" id="IPR000620">
    <property type="entry name" value="EamA_dom"/>
</dbReference>
<feature type="transmembrane region" description="Helical" evidence="6">
    <location>
        <begin position="184"/>
        <end position="202"/>
    </location>
</feature>